<evidence type="ECO:0000313" key="5">
    <source>
        <dbReference type="EMBL" id="KAG0321015.1"/>
    </source>
</evidence>
<dbReference type="EMBL" id="JAAAIP010000259">
    <property type="protein sequence ID" value="KAG0321015.1"/>
    <property type="molecule type" value="Genomic_DNA"/>
</dbReference>
<evidence type="ECO:0000256" key="2">
    <source>
        <dbReference type="ARBA" id="ARBA00023295"/>
    </source>
</evidence>
<dbReference type="InterPro" id="IPR044791">
    <property type="entry name" value="Beta-glucanase/XTH"/>
</dbReference>
<evidence type="ECO:0000259" key="4">
    <source>
        <dbReference type="PROSITE" id="PS51762"/>
    </source>
</evidence>
<dbReference type="GO" id="GO:0004553">
    <property type="term" value="F:hydrolase activity, hydrolyzing O-glycosyl compounds"/>
    <property type="evidence" value="ECO:0007669"/>
    <property type="project" value="InterPro"/>
</dbReference>
<name>A0A9P6RN63_9FUNG</name>
<dbReference type="InterPro" id="IPR008264">
    <property type="entry name" value="Beta_glucanase"/>
</dbReference>
<sequence length="238" mass="26568">MLIATPVFSATASTSPKNAIKASGAGYFDELTSTPSYKFIIPNQKGPQSWSCTYMDNTVRASSQGTTISIDKSFSSSRPYTCGEMISRTDAQYGTYTVDMIPTDTRGHVTGFFIISSNGGSTEIDIELTGINSNVVHLNVWKNGVQHPVKIPLGFDAAKDWHTYSFEWREDFIAWSIDGKEVYRQSAVKTVDPRFTPCKLVLNSWTNNHDDGWAGKFSWPTGRSSRVESRFRKLKYTP</sequence>
<evidence type="ECO:0000313" key="6">
    <source>
        <dbReference type="Proteomes" id="UP000738325"/>
    </source>
</evidence>
<accession>A0A9P6RN63</accession>
<dbReference type="AlphaFoldDB" id="A0A9P6RN63"/>
<dbReference type="Pfam" id="PF00722">
    <property type="entry name" value="Glyco_hydro_16"/>
    <property type="match status" value="1"/>
</dbReference>
<dbReference type="InterPro" id="IPR000757">
    <property type="entry name" value="Beta-glucanase-like"/>
</dbReference>
<dbReference type="InterPro" id="IPR013320">
    <property type="entry name" value="ConA-like_dom_sf"/>
</dbReference>
<dbReference type="PROSITE" id="PS51762">
    <property type="entry name" value="GH16_2"/>
    <property type="match status" value="1"/>
</dbReference>
<feature type="active site" description="Nucleophile" evidence="3">
    <location>
        <position position="123"/>
    </location>
</feature>
<evidence type="ECO:0000256" key="1">
    <source>
        <dbReference type="ARBA" id="ARBA00022801"/>
    </source>
</evidence>
<dbReference type="Proteomes" id="UP000738325">
    <property type="component" value="Unassembled WGS sequence"/>
</dbReference>
<feature type="active site" description="Proton donor" evidence="3">
    <location>
        <position position="127"/>
    </location>
</feature>
<keyword evidence="6" id="KW-1185">Reference proteome</keyword>
<dbReference type="Gene3D" id="2.60.120.200">
    <property type="match status" value="1"/>
</dbReference>
<organism evidence="5 6">
    <name type="scientific">Dissophora globulifera</name>
    <dbReference type="NCBI Taxonomy" id="979702"/>
    <lineage>
        <taxon>Eukaryota</taxon>
        <taxon>Fungi</taxon>
        <taxon>Fungi incertae sedis</taxon>
        <taxon>Mucoromycota</taxon>
        <taxon>Mortierellomycotina</taxon>
        <taxon>Mortierellomycetes</taxon>
        <taxon>Mortierellales</taxon>
        <taxon>Mortierellaceae</taxon>
        <taxon>Dissophora</taxon>
    </lineage>
</organism>
<dbReference type="SUPFAM" id="SSF49899">
    <property type="entry name" value="Concanavalin A-like lectins/glucanases"/>
    <property type="match status" value="1"/>
</dbReference>
<dbReference type="PANTHER" id="PTHR31062">
    <property type="entry name" value="XYLOGLUCAN ENDOTRANSGLUCOSYLASE/HYDROLASE PROTEIN 8-RELATED"/>
    <property type="match status" value="1"/>
</dbReference>
<protein>
    <recommendedName>
        <fullName evidence="4">GH16 domain-containing protein</fullName>
    </recommendedName>
</protein>
<feature type="domain" description="GH16" evidence="4">
    <location>
        <begin position="8"/>
        <end position="238"/>
    </location>
</feature>
<evidence type="ECO:0000256" key="3">
    <source>
        <dbReference type="PIRSR" id="PIRSR608264-1"/>
    </source>
</evidence>
<dbReference type="PRINTS" id="PR00737">
    <property type="entry name" value="GLHYDRLASE16"/>
</dbReference>
<dbReference type="OrthoDB" id="4781at2759"/>
<reference evidence="5" key="1">
    <citation type="journal article" date="2020" name="Fungal Divers.">
        <title>Resolving the Mortierellaceae phylogeny through synthesis of multi-gene phylogenetics and phylogenomics.</title>
        <authorList>
            <person name="Vandepol N."/>
            <person name="Liber J."/>
            <person name="Desiro A."/>
            <person name="Na H."/>
            <person name="Kennedy M."/>
            <person name="Barry K."/>
            <person name="Grigoriev I.V."/>
            <person name="Miller A.N."/>
            <person name="O'Donnell K."/>
            <person name="Stajich J.E."/>
            <person name="Bonito G."/>
        </authorList>
    </citation>
    <scope>NUCLEOTIDE SEQUENCE</scope>
    <source>
        <strain evidence="5">REB-010B</strain>
    </source>
</reference>
<proteinExistence type="predicted"/>
<keyword evidence="2" id="KW-0326">Glycosidase</keyword>
<comment type="caution">
    <text evidence="5">The sequence shown here is derived from an EMBL/GenBank/DDBJ whole genome shotgun (WGS) entry which is preliminary data.</text>
</comment>
<keyword evidence="1" id="KW-0378">Hydrolase</keyword>
<gene>
    <name evidence="5" type="ORF">BGZ99_004163</name>
</gene>
<dbReference type="GO" id="GO:0005975">
    <property type="term" value="P:carbohydrate metabolic process"/>
    <property type="evidence" value="ECO:0007669"/>
    <property type="project" value="InterPro"/>
</dbReference>